<dbReference type="OrthoDB" id="26525at2759"/>
<dbReference type="GO" id="GO:0005509">
    <property type="term" value="F:calcium ion binding"/>
    <property type="evidence" value="ECO:0007669"/>
    <property type="project" value="InterPro"/>
</dbReference>
<dbReference type="InterPro" id="IPR018247">
    <property type="entry name" value="EF_Hand_1_Ca_BS"/>
</dbReference>
<dbReference type="PROSITE" id="PS50222">
    <property type="entry name" value="EF_HAND_2"/>
    <property type="match status" value="2"/>
</dbReference>
<sequence length="187" mass="21183">MIFGLFDKNVNVMLELKVDGLVRSPMSRPGSLGPGQTADNLQATAETYLTEYRVNDLLTWLLRELLVHQPAEPIQFMVDLMTFPGDPSRATQDGRGLSEYRKSKLLALFHQMDKDDSGSVEFKEIYAHSSKYGGMALTPEELKAVFQDFDTSGDSKVTVDEFLTFFSRTLVQCSNEEFDEMMKEMLD</sequence>
<feature type="domain" description="EF-hand" evidence="2">
    <location>
        <begin position="137"/>
        <end position="172"/>
    </location>
</feature>
<evidence type="ECO:0000313" key="3">
    <source>
        <dbReference type="EMBL" id="GAQ88502.1"/>
    </source>
</evidence>
<dbReference type="SMART" id="SM00054">
    <property type="entry name" value="EFh"/>
    <property type="match status" value="2"/>
</dbReference>
<dbReference type="InterPro" id="IPR039879">
    <property type="entry name" value="EFC10"/>
</dbReference>
<dbReference type="AlphaFoldDB" id="A0A1Y1IET0"/>
<evidence type="ECO:0000256" key="1">
    <source>
        <dbReference type="ARBA" id="ARBA00022837"/>
    </source>
</evidence>
<feature type="domain" description="EF-hand" evidence="2">
    <location>
        <begin position="100"/>
        <end position="135"/>
    </location>
</feature>
<reference evidence="3 4" key="1">
    <citation type="journal article" date="2014" name="Nat. Commun.">
        <title>Klebsormidium flaccidum genome reveals primary factors for plant terrestrial adaptation.</title>
        <authorList>
            <person name="Hori K."/>
            <person name="Maruyama F."/>
            <person name="Fujisawa T."/>
            <person name="Togashi T."/>
            <person name="Yamamoto N."/>
            <person name="Seo M."/>
            <person name="Sato S."/>
            <person name="Yamada T."/>
            <person name="Mori H."/>
            <person name="Tajima N."/>
            <person name="Moriyama T."/>
            <person name="Ikeuchi M."/>
            <person name="Watanabe M."/>
            <person name="Wada H."/>
            <person name="Kobayashi K."/>
            <person name="Saito M."/>
            <person name="Masuda T."/>
            <person name="Sasaki-Sekimoto Y."/>
            <person name="Mashiguchi K."/>
            <person name="Awai K."/>
            <person name="Shimojima M."/>
            <person name="Masuda S."/>
            <person name="Iwai M."/>
            <person name="Nobusawa T."/>
            <person name="Narise T."/>
            <person name="Kondo S."/>
            <person name="Saito H."/>
            <person name="Sato R."/>
            <person name="Murakawa M."/>
            <person name="Ihara Y."/>
            <person name="Oshima-Yamada Y."/>
            <person name="Ohtaka K."/>
            <person name="Satoh M."/>
            <person name="Sonobe K."/>
            <person name="Ishii M."/>
            <person name="Ohtani R."/>
            <person name="Kanamori-Sato M."/>
            <person name="Honoki R."/>
            <person name="Miyazaki D."/>
            <person name="Mochizuki H."/>
            <person name="Umetsu J."/>
            <person name="Higashi K."/>
            <person name="Shibata D."/>
            <person name="Kamiya Y."/>
            <person name="Sato N."/>
            <person name="Nakamura Y."/>
            <person name="Tabata S."/>
            <person name="Ida S."/>
            <person name="Kurokawa K."/>
            <person name="Ohta H."/>
        </authorList>
    </citation>
    <scope>NUCLEOTIDE SEQUENCE [LARGE SCALE GENOMIC DNA]</scope>
    <source>
        <strain evidence="3 4">NIES-2285</strain>
    </source>
</reference>
<dbReference type="PANTHER" id="PTHR21847:SF1">
    <property type="entry name" value="EF-HAND CALCIUM-BINDING DOMAIN-CONTAINING PROTEIN 10"/>
    <property type="match status" value="1"/>
</dbReference>
<dbReference type="PROSITE" id="PS00018">
    <property type="entry name" value="EF_HAND_1"/>
    <property type="match status" value="1"/>
</dbReference>
<keyword evidence="4" id="KW-1185">Reference proteome</keyword>
<protein>
    <recommendedName>
        <fullName evidence="2">EF-hand domain-containing protein</fullName>
    </recommendedName>
</protein>
<dbReference type="OMA" id="YANRYGG"/>
<dbReference type="Pfam" id="PF13499">
    <property type="entry name" value="EF-hand_7"/>
    <property type="match status" value="1"/>
</dbReference>
<keyword evidence="1" id="KW-0106">Calcium</keyword>
<accession>A0A1Y1IET0</accession>
<evidence type="ECO:0000259" key="2">
    <source>
        <dbReference type="PROSITE" id="PS50222"/>
    </source>
</evidence>
<name>A0A1Y1IET0_KLENI</name>
<dbReference type="EMBL" id="DF237383">
    <property type="protein sequence ID" value="GAQ88502.1"/>
    <property type="molecule type" value="Genomic_DNA"/>
</dbReference>
<dbReference type="SUPFAM" id="SSF47391">
    <property type="entry name" value="Dimerization-anchoring domain of cAMP-dependent PK regulatory subunit"/>
    <property type="match status" value="1"/>
</dbReference>
<proteinExistence type="predicted"/>
<organism evidence="3 4">
    <name type="scientific">Klebsormidium nitens</name>
    <name type="common">Green alga</name>
    <name type="synonym">Ulothrix nitens</name>
    <dbReference type="NCBI Taxonomy" id="105231"/>
    <lineage>
        <taxon>Eukaryota</taxon>
        <taxon>Viridiplantae</taxon>
        <taxon>Streptophyta</taxon>
        <taxon>Klebsormidiophyceae</taxon>
        <taxon>Klebsormidiales</taxon>
        <taxon>Klebsormidiaceae</taxon>
        <taxon>Klebsormidium</taxon>
    </lineage>
</organism>
<dbReference type="InterPro" id="IPR002048">
    <property type="entry name" value="EF_hand_dom"/>
</dbReference>
<dbReference type="PANTHER" id="PTHR21847">
    <property type="entry name" value="EF-HAND CALCIUM-BINDING DOMAIN-CONTAINING PROTEIN 10"/>
    <property type="match status" value="1"/>
</dbReference>
<dbReference type="Gene3D" id="1.10.238.10">
    <property type="entry name" value="EF-hand"/>
    <property type="match status" value="1"/>
</dbReference>
<dbReference type="InterPro" id="IPR011992">
    <property type="entry name" value="EF-hand-dom_pair"/>
</dbReference>
<dbReference type="SUPFAM" id="SSF47473">
    <property type="entry name" value="EF-hand"/>
    <property type="match status" value="1"/>
</dbReference>
<evidence type="ECO:0000313" key="4">
    <source>
        <dbReference type="Proteomes" id="UP000054558"/>
    </source>
</evidence>
<gene>
    <name evidence="3" type="ORF">KFL_004340090</name>
</gene>
<dbReference type="Proteomes" id="UP000054558">
    <property type="component" value="Unassembled WGS sequence"/>
</dbReference>